<dbReference type="EMBL" id="GBXM01032173">
    <property type="protein sequence ID" value="JAH76404.1"/>
    <property type="molecule type" value="Transcribed_RNA"/>
</dbReference>
<protein>
    <submittedName>
        <fullName evidence="1">Uncharacterized protein</fullName>
    </submittedName>
</protein>
<sequence>MLINYSYDYACHSAFNVIFNRNHLSSAA</sequence>
<accession>A0A0E9VE53</accession>
<reference evidence="1" key="1">
    <citation type="submission" date="2014-11" db="EMBL/GenBank/DDBJ databases">
        <authorList>
            <person name="Amaro Gonzalez C."/>
        </authorList>
    </citation>
    <scope>NUCLEOTIDE SEQUENCE</scope>
</reference>
<reference evidence="1" key="2">
    <citation type="journal article" date="2015" name="Fish Shellfish Immunol.">
        <title>Early steps in the European eel (Anguilla anguilla)-Vibrio vulnificus interaction in the gills: Role of the RtxA13 toxin.</title>
        <authorList>
            <person name="Callol A."/>
            <person name="Pajuelo D."/>
            <person name="Ebbesson L."/>
            <person name="Teles M."/>
            <person name="MacKenzie S."/>
            <person name="Amaro C."/>
        </authorList>
    </citation>
    <scope>NUCLEOTIDE SEQUENCE</scope>
</reference>
<dbReference type="AlphaFoldDB" id="A0A0E9VE53"/>
<name>A0A0E9VE53_ANGAN</name>
<proteinExistence type="predicted"/>
<evidence type="ECO:0000313" key="1">
    <source>
        <dbReference type="EMBL" id="JAH76404.1"/>
    </source>
</evidence>
<organism evidence="1">
    <name type="scientific">Anguilla anguilla</name>
    <name type="common">European freshwater eel</name>
    <name type="synonym">Muraena anguilla</name>
    <dbReference type="NCBI Taxonomy" id="7936"/>
    <lineage>
        <taxon>Eukaryota</taxon>
        <taxon>Metazoa</taxon>
        <taxon>Chordata</taxon>
        <taxon>Craniata</taxon>
        <taxon>Vertebrata</taxon>
        <taxon>Euteleostomi</taxon>
        <taxon>Actinopterygii</taxon>
        <taxon>Neopterygii</taxon>
        <taxon>Teleostei</taxon>
        <taxon>Anguilliformes</taxon>
        <taxon>Anguillidae</taxon>
        <taxon>Anguilla</taxon>
    </lineage>
</organism>